<evidence type="ECO:0000313" key="4">
    <source>
        <dbReference type="Proteomes" id="UP000441399"/>
    </source>
</evidence>
<reference evidence="3 4" key="1">
    <citation type="submission" date="2019-11" db="EMBL/GenBank/DDBJ databases">
        <authorList>
            <person name="Holert J."/>
        </authorList>
    </citation>
    <scope>NUCLEOTIDE SEQUENCE [LARGE SCALE GENOMIC DNA]</scope>
    <source>
        <strain evidence="3">SB11_3</strain>
    </source>
</reference>
<keyword evidence="4" id="KW-1185">Reference proteome</keyword>
<organism evidence="3 4">
    <name type="scientific">BD1-7 clade bacterium</name>
    <dbReference type="NCBI Taxonomy" id="2029982"/>
    <lineage>
        <taxon>Bacteria</taxon>
        <taxon>Pseudomonadati</taxon>
        <taxon>Pseudomonadota</taxon>
        <taxon>Gammaproteobacteria</taxon>
        <taxon>Cellvibrionales</taxon>
        <taxon>Spongiibacteraceae</taxon>
        <taxon>BD1-7 clade</taxon>
    </lineage>
</organism>
<evidence type="ECO:0000313" key="3">
    <source>
        <dbReference type="EMBL" id="CAA0084893.1"/>
    </source>
</evidence>
<gene>
    <name evidence="3" type="ORF">OPDIPICF_00744</name>
</gene>
<dbReference type="Proteomes" id="UP000441399">
    <property type="component" value="Unassembled WGS sequence"/>
</dbReference>
<sequence length="88" mass="9821">MNDVKDVDVADNGFNAGIEAPTPSESEDRPKLSDEDLKRVEEYLQSPIHQVERRNFNPWYFSLLTIGSVTSLLGLAVLVVKMSGLEVE</sequence>
<name>A0A5S9N4Z3_9GAMM</name>
<keyword evidence="2" id="KW-0472">Membrane</keyword>
<evidence type="ECO:0000256" key="1">
    <source>
        <dbReference type="SAM" id="MobiDB-lite"/>
    </source>
</evidence>
<proteinExistence type="predicted"/>
<dbReference type="InterPro" id="IPR021444">
    <property type="entry name" value="DUF3094"/>
</dbReference>
<protein>
    <submittedName>
        <fullName evidence="3">Uncharacterized protein</fullName>
    </submittedName>
</protein>
<dbReference type="Pfam" id="PF11293">
    <property type="entry name" value="DUF3094"/>
    <property type="match status" value="1"/>
</dbReference>
<keyword evidence="2" id="KW-0812">Transmembrane</keyword>
<dbReference type="AlphaFoldDB" id="A0A5S9N4Z3"/>
<dbReference type="EMBL" id="CACSIO010000001">
    <property type="protein sequence ID" value="CAA0084893.1"/>
    <property type="molecule type" value="Genomic_DNA"/>
</dbReference>
<feature type="region of interest" description="Disordered" evidence="1">
    <location>
        <begin position="1"/>
        <end position="34"/>
    </location>
</feature>
<keyword evidence="2" id="KW-1133">Transmembrane helix</keyword>
<accession>A0A5S9N4Z3</accession>
<evidence type="ECO:0000256" key="2">
    <source>
        <dbReference type="SAM" id="Phobius"/>
    </source>
</evidence>
<dbReference type="OrthoDB" id="7030240at2"/>
<feature type="transmembrane region" description="Helical" evidence="2">
    <location>
        <begin position="59"/>
        <end position="80"/>
    </location>
</feature>